<dbReference type="PANTHER" id="PTHR45138">
    <property type="entry name" value="REGULATORY COMPONENTS OF SENSORY TRANSDUCTION SYSTEM"/>
    <property type="match status" value="1"/>
</dbReference>
<dbReference type="Pfam" id="PF00990">
    <property type="entry name" value="GGDEF"/>
    <property type="match status" value="1"/>
</dbReference>
<feature type="domain" description="GGDEF" evidence="2">
    <location>
        <begin position="438"/>
        <end position="569"/>
    </location>
</feature>
<dbReference type="RefSeq" id="WP_208429524.1">
    <property type="nucleotide sequence ID" value="NZ_JAEPRJ010000001.1"/>
</dbReference>
<proteinExistence type="predicted"/>
<dbReference type="PANTHER" id="PTHR45138:SF9">
    <property type="entry name" value="DIGUANYLATE CYCLASE DGCM-RELATED"/>
    <property type="match status" value="1"/>
</dbReference>
<feature type="transmembrane region" description="Helical" evidence="1">
    <location>
        <begin position="303"/>
        <end position="325"/>
    </location>
</feature>
<keyword evidence="4" id="KW-1185">Reference proteome</keyword>
<dbReference type="InterPro" id="IPR000160">
    <property type="entry name" value="GGDEF_dom"/>
</dbReference>
<evidence type="ECO:0000256" key="1">
    <source>
        <dbReference type="SAM" id="Phobius"/>
    </source>
</evidence>
<evidence type="ECO:0000259" key="2">
    <source>
        <dbReference type="PROSITE" id="PS50887"/>
    </source>
</evidence>
<accession>A0ABS1J1Z9</accession>
<gene>
    <name evidence="3" type="ORF">JJN12_09895</name>
</gene>
<dbReference type="CDD" id="cd01949">
    <property type="entry name" value="GGDEF"/>
    <property type="match status" value="1"/>
</dbReference>
<evidence type="ECO:0000313" key="4">
    <source>
        <dbReference type="Proteomes" id="UP000604730"/>
    </source>
</evidence>
<feature type="transmembrane region" description="Helical" evidence="1">
    <location>
        <begin position="214"/>
        <end position="234"/>
    </location>
</feature>
<sequence>MSKYEKSAVFDFILVIVLFIFMGVVVFMKVDNSIYKTRDERSLEDFSTSWHTDKGKEVSLEDVGEKAQRNTLGELEINLYHTFPAYLVSDTILNFRTKNIKFQVSIGDKIIYNFMPDDQQVLSRGNGSTFHRIDIKTDDAGKEIGLKIFPIYKDRSSRITSMYLGRTWDYFGKVLDENFWSFQFSIITILIGVILVTISFLSKLDSGHNERNRMLGVFTVCMGLWVMCETLMPQFMFGHSSQFNEINHLLLIFMPYFFISYVYQDLEYSRDYILKISFVLTVIELILISGLSIMGVMDSHESLFIVHIGIAITILLILLAIYDNVTYCKKNKIKGHTVTLVVTLGVFLISIIWDMISYYKSYSIRDGGSLMRTAILIGVVILAVDSLCKLFEGIKETELSNKVFEIKYKDSLTGLANRNAYELKEKEIQKKLDKGEIDELLICKFDMNDLRKINDNYGHSYGDRHIIKCAEIINQSFGKSGYTFRVDCDEFAVFVIGDGVEYIYERGILRLKELEREFNRTPNLLAPLHIGYGHVIYNSDTFGTVEKAVSGADKKMYECKDMIKKGAIV</sequence>
<reference evidence="3 4" key="1">
    <citation type="submission" date="2021-01" db="EMBL/GenBank/DDBJ databases">
        <title>Isolation and description of Catonella massiliensis sp. nov., a novel Catonella species, isolated from a stable periodontitis subject.</title>
        <authorList>
            <person name="Antezack A."/>
            <person name="Boxberger M."/>
            <person name="La Scola B."/>
            <person name="Monnet-Corti V."/>
        </authorList>
    </citation>
    <scope>NUCLEOTIDE SEQUENCE [LARGE SCALE GENOMIC DNA]</scope>
    <source>
        <strain evidence="3 4">Marseille-Q4567</strain>
    </source>
</reference>
<feature type="transmembrane region" description="Helical" evidence="1">
    <location>
        <begin position="12"/>
        <end position="30"/>
    </location>
</feature>
<dbReference type="InterPro" id="IPR029787">
    <property type="entry name" value="Nucleotide_cyclase"/>
</dbReference>
<dbReference type="EMBL" id="JAEPRJ010000001">
    <property type="protein sequence ID" value="MBK5898082.1"/>
    <property type="molecule type" value="Genomic_DNA"/>
</dbReference>
<dbReference type="InterPro" id="IPR043128">
    <property type="entry name" value="Rev_trsase/Diguanyl_cyclase"/>
</dbReference>
<feature type="transmembrane region" description="Helical" evidence="1">
    <location>
        <begin position="371"/>
        <end position="391"/>
    </location>
</feature>
<protein>
    <submittedName>
        <fullName evidence="3">GGDEF domain-containing protein</fullName>
    </submittedName>
</protein>
<feature type="transmembrane region" description="Helical" evidence="1">
    <location>
        <begin position="276"/>
        <end position="297"/>
    </location>
</feature>
<evidence type="ECO:0000313" key="3">
    <source>
        <dbReference type="EMBL" id="MBK5898082.1"/>
    </source>
</evidence>
<keyword evidence="1" id="KW-0812">Transmembrane</keyword>
<keyword evidence="1" id="KW-1133">Transmembrane helix</keyword>
<dbReference type="SUPFAM" id="SSF55073">
    <property type="entry name" value="Nucleotide cyclase"/>
    <property type="match status" value="1"/>
</dbReference>
<dbReference type="Gene3D" id="3.30.70.270">
    <property type="match status" value="1"/>
</dbReference>
<dbReference type="InterPro" id="IPR050469">
    <property type="entry name" value="Diguanylate_Cyclase"/>
</dbReference>
<organism evidence="3 4">
    <name type="scientific">Catonella massiliensis</name>
    <dbReference type="NCBI Taxonomy" id="2799636"/>
    <lineage>
        <taxon>Bacteria</taxon>
        <taxon>Bacillati</taxon>
        <taxon>Bacillota</taxon>
        <taxon>Clostridia</taxon>
        <taxon>Lachnospirales</taxon>
        <taxon>Lachnospiraceae</taxon>
        <taxon>Catonella</taxon>
    </lineage>
</organism>
<dbReference type="NCBIfam" id="TIGR00254">
    <property type="entry name" value="GGDEF"/>
    <property type="match status" value="1"/>
</dbReference>
<keyword evidence="1" id="KW-0472">Membrane</keyword>
<comment type="caution">
    <text evidence="3">The sequence shown here is derived from an EMBL/GenBank/DDBJ whole genome shotgun (WGS) entry which is preliminary data.</text>
</comment>
<dbReference type="PROSITE" id="PS50887">
    <property type="entry name" value="GGDEF"/>
    <property type="match status" value="1"/>
</dbReference>
<feature type="transmembrane region" description="Helical" evidence="1">
    <location>
        <begin position="337"/>
        <end position="359"/>
    </location>
</feature>
<feature type="transmembrane region" description="Helical" evidence="1">
    <location>
        <begin position="180"/>
        <end position="202"/>
    </location>
</feature>
<dbReference type="SMART" id="SM00267">
    <property type="entry name" value="GGDEF"/>
    <property type="match status" value="1"/>
</dbReference>
<dbReference type="Proteomes" id="UP000604730">
    <property type="component" value="Unassembled WGS sequence"/>
</dbReference>
<feature type="transmembrane region" description="Helical" evidence="1">
    <location>
        <begin position="246"/>
        <end position="264"/>
    </location>
</feature>
<name>A0ABS1J1Z9_9FIRM</name>